<dbReference type="AlphaFoldDB" id="A0A1Q5Q0R3"/>
<gene>
    <name evidence="4" type="ORF">BSZ39_09780</name>
</gene>
<evidence type="ECO:0000259" key="3">
    <source>
        <dbReference type="Pfam" id="PF22725"/>
    </source>
</evidence>
<comment type="caution">
    <text evidence="4">The sequence shown here is derived from an EMBL/GenBank/DDBJ whole genome shotgun (WGS) entry which is preliminary data.</text>
</comment>
<dbReference type="Pfam" id="PF01408">
    <property type="entry name" value="GFO_IDH_MocA"/>
    <property type="match status" value="1"/>
</dbReference>
<dbReference type="Gene3D" id="3.30.360.10">
    <property type="entry name" value="Dihydrodipicolinate Reductase, domain 2"/>
    <property type="match status" value="1"/>
</dbReference>
<dbReference type="EMBL" id="MQVR01000064">
    <property type="protein sequence ID" value="OKL53397.1"/>
    <property type="molecule type" value="Genomic_DNA"/>
</dbReference>
<dbReference type="RefSeq" id="WP_073717153.1">
    <property type="nucleotide sequence ID" value="NZ_MQVR01000064.1"/>
</dbReference>
<proteinExistence type="predicted"/>
<keyword evidence="1" id="KW-0560">Oxidoreductase</keyword>
<dbReference type="Pfam" id="PF22725">
    <property type="entry name" value="GFO_IDH_MocA_C3"/>
    <property type="match status" value="1"/>
</dbReference>
<dbReference type="Gene3D" id="3.40.50.720">
    <property type="entry name" value="NAD(P)-binding Rossmann-like Domain"/>
    <property type="match status" value="1"/>
</dbReference>
<dbReference type="InterPro" id="IPR000683">
    <property type="entry name" value="Gfo/Idh/MocA-like_OxRdtase_N"/>
</dbReference>
<evidence type="ECO:0000313" key="4">
    <source>
        <dbReference type="EMBL" id="OKL53397.1"/>
    </source>
</evidence>
<dbReference type="InterPro" id="IPR055170">
    <property type="entry name" value="GFO_IDH_MocA-like_dom"/>
</dbReference>
<accession>A0A1Q5Q0R3</accession>
<dbReference type="InterPro" id="IPR036291">
    <property type="entry name" value="NAD(P)-bd_dom_sf"/>
</dbReference>
<feature type="domain" description="Gfo/Idh/MocA-like oxidoreductase N-terminal" evidence="2">
    <location>
        <begin position="8"/>
        <end position="133"/>
    </location>
</feature>
<organism evidence="4 5">
    <name type="scientific">Bowdeniella nasicola</name>
    <dbReference type="NCBI Taxonomy" id="208480"/>
    <lineage>
        <taxon>Bacteria</taxon>
        <taxon>Bacillati</taxon>
        <taxon>Actinomycetota</taxon>
        <taxon>Actinomycetes</taxon>
        <taxon>Actinomycetales</taxon>
        <taxon>Actinomycetaceae</taxon>
        <taxon>Bowdeniella</taxon>
    </lineage>
</organism>
<dbReference type="PANTHER" id="PTHR43818">
    <property type="entry name" value="BCDNA.GH03377"/>
    <property type="match status" value="1"/>
</dbReference>
<evidence type="ECO:0000313" key="5">
    <source>
        <dbReference type="Proteomes" id="UP000185628"/>
    </source>
</evidence>
<protein>
    <submittedName>
        <fullName evidence="4">Dehydrogenase</fullName>
    </submittedName>
</protein>
<dbReference type="GO" id="GO:0000166">
    <property type="term" value="F:nucleotide binding"/>
    <property type="evidence" value="ECO:0007669"/>
    <property type="project" value="InterPro"/>
</dbReference>
<sequence>MANRKVLGVGIVGAGFIGHFHVQAWQGVRDADIVAVSSRTLEGAQDLATKAEELRVGSDVAAYDDVRALVRDERVDAVWVLVPNHVRVETVRAICEEVTNGGASLVGVAIEKPLGRTVAEAREVLRIVEDAGLLHGYLENQVYSPGITRAHELLWKRGANVAGNPYLARCAEEHSGPHKAWFWDGTKQGGGVLNDMMCHSVESGRYLLTPPGVNPADWLTPVSVSASIDVLKWSRPRYAEKLMELYPGAPDYRKQPAEDYARASFEFRNGDGETVVVEATTSWSFVGAGLRLSFELLGPEYSMASDTLSTESKIFLSRALEQMEGEDMIEKQNAEQGLMPIVSDESATYGYTAENAAIASMFLRGEQPLESLRNGVDVVELLMAAYLSAQTGETVKFPVDLEGFTPDVAQGTWNPDS</sequence>
<dbReference type="OrthoDB" id="9776544at2"/>
<feature type="domain" description="GFO/IDH/MocA-like oxidoreductase" evidence="3">
    <location>
        <begin position="162"/>
        <end position="298"/>
    </location>
</feature>
<dbReference type="PANTHER" id="PTHR43818:SF11">
    <property type="entry name" value="BCDNA.GH03377"/>
    <property type="match status" value="1"/>
</dbReference>
<evidence type="ECO:0000259" key="2">
    <source>
        <dbReference type="Pfam" id="PF01408"/>
    </source>
</evidence>
<dbReference type="InterPro" id="IPR050463">
    <property type="entry name" value="Gfo/Idh/MocA_oxidrdct_glycsds"/>
</dbReference>
<keyword evidence="5" id="KW-1185">Reference proteome</keyword>
<reference evidence="5" key="1">
    <citation type="submission" date="2016-12" db="EMBL/GenBank/DDBJ databases">
        <authorList>
            <person name="Meng X."/>
        </authorList>
    </citation>
    <scope>NUCLEOTIDE SEQUENCE [LARGE SCALE GENOMIC DNA]</scope>
    <source>
        <strain evidence="5">DSM 19116</strain>
    </source>
</reference>
<dbReference type="GO" id="GO:0016491">
    <property type="term" value="F:oxidoreductase activity"/>
    <property type="evidence" value="ECO:0007669"/>
    <property type="project" value="UniProtKB-KW"/>
</dbReference>
<dbReference type="Proteomes" id="UP000185628">
    <property type="component" value="Unassembled WGS sequence"/>
</dbReference>
<name>A0A1Q5Q0R3_9ACTO</name>
<dbReference type="SUPFAM" id="SSF55347">
    <property type="entry name" value="Glyceraldehyde-3-phosphate dehydrogenase-like, C-terminal domain"/>
    <property type="match status" value="1"/>
</dbReference>
<dbReference type="SUPFAM" id="SSF51735">
    <property type="entry name" value="NAD(P)-binding Rossmann-fold domains"/>
    <property type="match status" value="1"/>
</dbReference>
<evidence type="ECO:0000256" key="1">
    <source>
        <dbReference type="ARBA" id="ARBA00023002"/>
    </source>
</evidence>